<dbReference type="AlphaFoldDB" id="A0A926Q402"/>
<feature type="domain" description="Cysteine-rich" evidence="1">
    <location>
        <begin position="124"/>
        <end position="218"/>
    </location>
</feature>
<protein>
    <submittedName>
        <fullName evidence="2">(Fe-S)-binding protein</fullName>
    </submittedName>
</protein>
<dbReference type="Pfam" id="PF02754">
    <property type="entry name" value="CCG"/>
    <property type="match status" value="2"/>
</dbReference>
<feature type="domain" description="Cysteine-rich" evidence="1">
    <location>
        <begin position="3"/>
        <end position="83"/>
    </location>
</feature>
<accession>A0A926Q402</accession>
<gene>
    <name evidence="2" type="ORF">IBL28_19230</name>
</gene>
<evidence type="ECO:0000313" key="2">
    <source>
        <dbReference type="EMBL" id="MBC9798112.1"/>
    </source>
</evidence>
<organism evidence="2 3">
    <name type="scientific">Sinomicrobium weinanense</name>
    <dbReference type="NCBI Taxonomy" id="2842200"/>
    <lineage>
        <taxon>Bacteria</taxon>
        <taxon>Pseudomonadati</taxon>
        <taxon>Bacteroidota</taxon>
        <taxon>Flavobacteriia</taxon>
        <taxon>Flavobacteriales</taxon>
        <taxon>Flavobacteriaceae</taxon>
        <taxon>Sinomicrobium</taxon>
    </lineage>
</organism>
<comment type="caution">
    <text evidence="2">The sequence shown here is derived from an EMBL/GenBank/DDBJ whole genome shotgun (WGS) entry which is preliminary data.</text>
</comment>
<keyword evidence="3" id="KW-1185">Reference proteome</keyword>
<dbReference type="GO" id="GO:0005829">
    <property type="term" value="C:cytosol"/>
    <property type="evidence" value="ECO:0007669"/>
    <property type="project" value="TreeGrafter"/>
</dbReference>
<name>A0A926Q402_9FLAO</name>
<dbReference type="PANTHER" id="PTHR30296">
    <property type="entry name" value="UNCHARACTERIZED PROTEIN YKGE"/>
    <property type="match status" value="1"/>
</dbReference>
<evidence type="ECO:0000259" key="1">
    <source>
        <dbReference type="Pfam" id="PF02754"/>
    </source>
</evidence>
<sequence length="248" mass="26962">MLVGLFVPCYIDQLYPKVGKDTLEVLEKVGCTVVFLQDPLCCGQPMANSGYEKMTRGYEKPFLKALQEVDYLVTPSASCSSHLTHHLLKPLVGKEELSRVRELTEFLHDVTGLEKLKASFPHKVGLHLSCHGLRGLNLGTPSELKVPHYSKIEEVLSTVDGLELVVPPKADECCGFGGSFAVSEAAVSVKMGSDKMKGMSMAGVEYVTATDMSCLMHLEGVFQAENSPMKIMHIAELLNSEEGGSGNQ</sequence>
<dbReference type="PANTHER" id="PTHR30296:SF0">
    <property type="entry name" value="LACTATE UTILIZATION PROTEIN A"/>
    <property type="match status" value="1"/>
</dbReference>
<dbReference type="InterPro" id="IPR004017">
    <property type="entry name" value="Cys_rich_dom"/>
</dbReference>
<proteinExistence type="predicted"/>
<dbReference type="RefSeq" id="WP_187967239.1">
    <property type="nucleotide sequence ID" value="NZ_JACVDC010000090.1"/>
</dbReference>
<reference evidence="2 3" key="1">
    <citation type="submission" date="2020-09" db="EMBL/GenBank/DDBJ databases">
        <title>Sinomicrobium weinanense sp. nov., a halophilic bacteria isolated from saline-alkali soil.</title>
        <authorList>
            <person name="Wu P."/>
            <person name="Ren H."/>
            <person name="Mei Y."/>
            <person name="Liang Y."/>
            <person name="Chen Z."/>
        </authorList>
    </citation>
    <scope>NUCLEOTIDE SEQUENCE [LARGE SCALE GENOMIC DNA]</scope>
    <source>
        <strain evidence="2 3">FJxs</strain>
    </source>
</reference>
<dbReference type="Proteomes" id="UP000653730">
    <property type="component" value="Unassembled WGS sequence"/>
</dbReference>
<evidence type="ECO:0000313" key="3">
    <source>
        <dbReference type="Proteomes" id="UP000653730"/>
    </source>
</evidence>
<dbReference type="EMBL" id="JACVDC010000090">
    <property type="protein sequence ID" value="MBC9798112.1"/>
    <property type="molecule type" value="Genomic_DNA"/>
</dbReference>
<dbReference type="GO" id="GO:0016491">
    <property type="term" value="F:oxidoreductase activity"/>
    <property type="evidence" value="ECO:0007669"/>
    <property type="project" value="UniProtKB-ARBA"/>
</dbReference>